<feature type="signal peptide" evidence="4">
    <location>
        <begin position="1"/>
        <end position="19"/>
    </location>
</feature>
<keyword evidence="4" id="KW-0732">Signal</keyword>
<dbReference type="EMBL" id="JAPXFL010000002">
    <property type="protein sequence ID" value="KAK9510469.1"/>
    <property type="molecule type" value="Genomic_DNA"/>
</dbReference>
<evidence type="ECO:0000256" key="4">
    <source>
        <dbReference type="SAM" id="SignalP"/>
    </source>
</evidence>
<feature type="domain" description="CUB" evidence="5">
    <location>
        <begin position="19"/>
        <end position="116"/>
    </location>
</feature>
<dbReference type="InterPro" id="IPR043504">
    <property type="entry name" value="Peptidase_S1_PA_chymotrypsin"/>
</dbReference>
<dbReference type="PRINTS" id="PR00722">
    <property type="entry name" value="CHYMOTRYPSIN"/>
</dbReference>
<organism evidence="7 8">
    <name type="scientific">Rhynocoris fuscipes</name>
    <dbReference type="NCBI Taxonomy" id="488301"/>
    <lineage>
        <taxon>Eukaryota</taxon>
        <taxon>Metazoa</taxon>
        <taxon>Ecdysozoa</taxon>
        <taxon>Arthropoda</taxon>
        <taxon>Hexapoda</taxon>
        <taxon>Insecta</taxon>
        <taxon>Pterygota</taxon>
        <taxon>Neoptera</taxon>
        <taxon>Paraneoptera</taxon>
        <taxon>Hemiptera</taxon>
        <taxon>Heteroptera</taxon>
        <taxon>Panheteroptera</taxon>
        <taxon>Cimicomorpha</taxon>
        <taxon>Reduviidae</taxon>
        <taxon>Harpactorinae</taxon>
        <taxon>Harpactorini</taxon>
        <taxon>Rhynocoris</taxon>
    </lineage>
</organism>
<dbReference type="InterPro" id="IPR009003">
    <property type="entry name" value="Peptidase_S1_PA"/>
</dbReference>
<evidence type="ECO:0000259" key="6">
    <source>
        <dbReference type="PROSITE" id="PS50240"/>
    </source>
</evidence>
<dbReference type="InterPro" id="IPR001314">
    <property type="entry name" value="Peptidase_S1A"/>
</dbReference>
<dbReference type="InterPro" id="IPR018114">
    <property type="entry name" value="TRYPSIN_HIS"/>
</dbReference>
<dbReference type="PROSITE" id="PS01180">
    <property type="entry name" value="CUB"/>
    <property type="match status" value="1"/>
</dbReference>
<dbReference type="CDD" id="cd00190">
    <property type="entry name" value="Tryp_SPc"/>
    <property type="match status" value="1"/>
</dbReference>
<dbReference type="InterPro" id="IPR000859">
    <property type="entry name" value="CUB_dom"/>
</dbReference>
<accession>A0AAW1DHL5</accession>
<dbReference type="GO" id="GO:0006508">
    <property type="term" value="P:proteolysis"/>
    <property type="evidence" value="ECO:0007669"/>
    <property type="project" value="UniProtKB-KW"/>
</dbReference>
<dbReference type="SUPFAM" id="SSF50494">
    <property type="entry name" value="Trypsin-like serine proteases"/>
    <property type="match status" value="1"/>
</dbReference>
<feature type="chain" id="PRO_5044717680" evidence="4">
    <location>
        <begin position="20"/>
        <end position="556"/>
    </location>
</feature>
<keyword evidence="8" id="KW-1185">Reference proteome</keyword>
<dbReference type="InterPro" id="IPR035914">
    <property type="entry name" value="Sperma_CUB_dom_sf"/>
</dbReference>
<dbReference type="Gene3D" id="2.60.120.290">
    <property type="entry name" value="Spermadhesin, CUB domain"/>
    <property type="match status" value="1"/>
</dbReference>
<keyword evidence="1" id="KW-1015">Disulfide bond</keyword>
<keyword evidence="3" id="KW-0645">Protease</keyword>
<evidence type="ECO:0000313" key="7">
    <source>
        <dbReference type="EMBL" id="KAK9510469.1"/>
    </source>
</evidence>
<dbReference type="Pfam" id="PF00089">
    <property type="entry name" value="Trypsin"/>
    <property type="match status" value="1"/>
</dbReference>
<dbReference type="PANTHER" id="PTHR24252:SF7">
    <property type="entry name" value="HYALIN"/>
    <property type="match status" value="1"/>
</dbReference>
<comment type="caution">
    <text evidence="2">Lacks conserved residue(s) required for the propagation of feature annotation.</text>
</comment>
<dbReference type="PROSITE" id="PS50240">
    <property type="entry name" value="TRYPSIN_DOM"/>
    <property type="match status" value="1"/>
</dbReference>
<evidence type="ECO:0000259" key="5">
    <source>
        <dbReference type="PROSITE" id="PS01180"/>
    </source>
</evidence>
<dbReference type="Gene3D" id="2.40.10.10">
    <property type="entry name" value="Trypsin-like serine proteases"/>
    <property type="match status" value="1"/>
</dbReference>
<feature type="domain" description="Peptidase S1" evidence="6">
    <location>
        <begin position="307"/>
        <end position="542"/>
    </location>
</feature>
<name>A0AAW1DHL5_9HEMI</name>
<dbReference type="CDD" id="cd00041">
    <property type="entry name" value="CUB"/>
    <property type="match status" value="1"/>
</dbReference>
<dbReference type="SUPFAM" id="SSF49854">
    <property type="entry name" value="Spermadhesin, CUB domain"/>
    <property type="match status" value="1"/>
</dbReference>
<dbReference type="Proteomes" id="UP001461498">
    <property type="component" value="Unassembled WGS sequence"/>
</dbReference>
<reference evidence="7 8" key="1">
    <citation type="submission" date="2022-12" db="EMBL/GenBank/DDBJ databases">
        <title>Chromosome-level genome assembly of true bugs.</title>
        <authorList>
            <person name="Ma L."/>
            <person name="Li H."/>
        </authorList>
    </citation>
    <scope>NUCLEOTIDE SEQUENCE [LARGE SCALE GENOMIC DNA]</scope>
    <source>
        <strain evidence="7">Lab_2022b</strain>
    </source>
</reference>
<dbReference type="PANTHER" id="PTHR24252">
    <property type="entry name" value="ACROSIN-RELATED"/>
    <property type="match status" value="1"/>
</dbReference>
<dbReference type="PROSITE" id="PS00134">
    <property type="entry name" value="TRYPSIN_HIS"/>
    <property type="match status" value="1"/>
</dbReference>
<sequence length="556" mass="61409">MWLIERLIAASCLAVVVLCLNEKKEIQIPLGRSVLLQSPNYPDSSSEPTTSLIWTLISPPGTQVNVECQDVRISPSTNCEKGYIILKHSGGEIEPQCGSASGLKMTSADNKMLFHFELIWAAGVFDCKAEAVYGPDSKPKEDTKEGTSDRGDVINLRPGETLYQAINLAPLPPLEKKRWEFITKPGYRIGIKCPSLWMTKRSPDAACVDGSYKFDLGSRIVEICNSSNDLVLMSSAEKLVVTAEVNNRETGFIRCMVLTTTGEHFEEYKNQPELEEVDSSEHGHPLKKGPKSTTCECGWANKRPGRILNGLDVQPHEFPWMAGLLPSADAISTFCGGTIVTKRHVISAAHCTTKITATHVVVGMDHLSRRDGGTVIPVEKTINHAYKPSYATSKDISILILAEEIKFSRNVGPACLPTHDPNLDNQPVIAIGWGGMTRQEFEAGRDGLQLKKAYLRAISMDSCNPVWDGRWPTNPPIHVCTWHKNRDVCFGDSGGPVVWLDPETNRYTLIGIPSACDGCKLEKPALHTALHYYYPWVLETIRSNNYGSEQVCTKID</sequence>
<evidence type="ECO:0000256" key="1">
    <source>
        <dbReference type="ARBA" id="ARBA00023157"/>
    </source>
</evidence>
<evidence type="ECO:0000256" key="2">
    <source>
        <dbReference type="PROSITE-ProRule" id="PRU00059"/>
    </source>
</evidence>
<gene>
    <name evidence="7" type="ORF">O3M35_005249</name>
</gene>
<dbReference type="EMBL" id="JAPXFL010000002">
    <property type="protein sequence ID" value="KAK9510468.1"/>
    <property type="molecule type" value="Genomic_DNA"/>
</dbReference>
<dbReference type="InterPro" id="IPR001254">
    <property type="entry name" value="Trypsin_dom"/>
</dbReference>
<dbReference type="SMART" id="SM00020">
    <property type="entry name" value="Tryp_SPc"/>
    <property type="match status" value="1"/>
</dbReference>
<dbReference type="InterPro" id="IPR033116">
    <property type="entry name" value="TRYPSIN_SER"/>
</dbReference>
<dbReference type="GO" id="GO:0004252">
    <property type="term" value="F:serine-type endopeptidase activity"/>
    <property type="evidence" value="ECO:0007669"/>
    <property type="project" value="InterPro"/>
</dbReference>
<dbReference type="FunFam" id="2.40.10.10:FF:000068">
    <property type="entry name" value="transmembrane protease serine 2"/>
    <property type="match status" value="1"/>
</dbReference>
<proteinExistence type="predicted"/>
<evidence type="ECO:0000256" key="3">
    <source>
        <dbReference type="RuleBase" id="RU363034"/>
    </source>
</evidence>
<evidence type="ECO:0000313" key="8">
    <source>
        <dbReference type="Proteomes" id="UP001461498"/>
    </source>
</evidence>
<keyword evidence="3" id="KW-0378">Hydrolase</keyword>
<keyword evidence="3" id="KW-0720">Serine protease</keyword>
<dbReference type="Pfam" id="PF00431">
    <property type="entry name" value="CUB"/>
    <property type="match status" value="1"/>
</dbReference>
<comment type="caution">
    <text evidence="7">The sequence shown here is derived from an EMBL/GenBank/DDBJ whole genome shotgun (WGS) entry which is preliminary data.</text>
</comment>
<dbReference type="PROSITE" id="PS00135">
    <property type="entry name" value="TRYPSIN_SER"/>
    <property type="match status" value="1"/>
</dbReference>
<protein>
    <submittedName>
        <fullName evidence="7">Uncharacterized protein</fullName>
    </submittedName>
</protein>
<dbReference type="AlphaFoldDB" id="A0AAW1DHL5"/>